<keyword evidence="2" id="KW-0378">Hydrolase</keyword>
<keyword evidence="6" id="KW-1185">Reference proteome</keyword>
<evidence type="ECO:0000313" key="5">
    <source>
        <dbReference type="EMBL" id="MDC2890974.1"/>
    </source>
</evidence>
<dbReference type="PANTHER" id="PTHR31321">
    <property type="entry name" value="ACYL-COA THIOESTER HYDROLASE YBHC-RELATED"/>
    <property type="match status" value="1"/>
</dbReference>
<sequence>MNKVIVTVTYLLLFSIGLFSSLAASTPYGSEPLSGDTELLIVGKNQAYQSIQSAIDDSSKALQTVIFIEDGIYNERIFITRNKIALVGQSAKNTIIKTSVLRSTWRETHPSDWGAATVNINASDVTLVNLSIINEYGLVTGDHEHQFAVRGFELSDRIITHNCNIITGGADTLSLWNKHGQYYHSHCYFEGHVDFVCPRGTALIENSTFYNQKQAATIWHDGELDPNYKLVVSDSKFDGIPGFWLARHHYDAQFYLLNSTFSKNMADKPIFRKRYNNKNKERANLYGQRYFFENNTSDNDYPWLESNFRTSDVLTEEHPTLASWVFNNKWQPKQSLESLSDYLKQHLKSHEFDKFKVNQ</sequence>
<dbReference type="InterPro" id="IPR011050">
    <property type="entry name" value="Pectin_lyase_fold/virulence"/>
</dbReference>
<dbReference type="Proteomes" id="UP001528411">
    <property type="component" value="Unassembled WGS sequence"/>
</dbReference>
<organism evidence="5 6">
    <name type="scientific">Psychrosphaera algicola</name>
    <dbReference type="NCBI Taxonomy" id="3023714"/>
    <lineage>
        <taxon>Bacteria</taxon>
        <taxon>Pseudomonadati</taxon>
        <taxon>Pseudomonadota</taxon>
        <taxon>Gammaproteobacteria</taxon>
        <taxon>Alteromonadales</taxon>
        <taxon>Pseudoalteromonadaceae</taxon>
        <taxon>Psychrosphaera</taxon>
    </lineage>
</organism>
<protein>
    <submittedName>
        <fullName evidence="5">Pectinesterase family protein</fullName>
    </submittedName>
</protein>
<dbReference type="PANTHER" id="PTHR31321:SF57">
    <property type="entry name" value="PECTINESTERASE 53-RELATED"/>
    <property type="match status" value="1"/>
</dbReference>
<comment type="similarity">
    <text evidence="1">Belongs to the pectinesterase family.</text>
</comment>
<dbReference type="InterPro" id="IPR000070">
    <property type="entry name" value="Pectinesterase_cat"/>
</dbReference>
<dbReference type="SUPFAM" id="SSF51126">
    <property type="entry name" value="Pectin lyase-like"/>
    <property type="match status" value="1"/>
</dbReference>
<dbReference type="RefSeq" id="WP_272182027.1">
    <property type="nucleotide sequence ID" value="NZ_JAQOMS010000002.1"/>
</dbReference>
<comment type="caution">
    <text evidence="5">The sequence shown here is derived from an EMBL/GenBank/DDBJ whole genome shotgun (WGS) entry which is preliminary data.</text>
</comment>
<evidence type="ECO:0000313" key="6">
    <source>
        <dbReference type="Proteomes" id="UP001528411"/>
    </source>
</evidence>
<name>A0ABT5FIF0_9GAMM</name>
<evidence type="ECO:0000256" key="2">
    <source>
        <dbReference type="ARBA" id="ARBA00022801"/>
    </source>
</evidence>
<keyword evidence="3" id="KW-0063">Aspartyl esterase</keyword>
<dbReference type="Pfam" id="PF01095">
    <property type="entry name" value="Pectinesterase"/>
    <property type="match status" value="1"/>
</dbReference>
<accession>A0ABT5FIF0</accession>
<dbReference type="EMBL" id="JAQOMS010000002">
    <property type="protein sequence ID" value="MDC2890974.1"/>
    <property type="molecule type" value="Genomic_DNA"/>
</dbReference>
<gene>
    <name evidence="5" type="ORF">PN838_22375</name>
</gene>
<evidence type="ECO:0000256" key="3">
    <source>
        <dbReference type="ARBA" id="ARBA00023085"/>
    </source>
</evidence>
<reference evidence="5 6" key="1">
    <citation type="submission" date="2023-01" db="EMBL/GenBank/DDBJ databases">
        <title>Psychrosphaera sp. nov., isolated from marine algae.</title>
        <authorList>
            <person name="Bayburt H."/>
            <person name="Choi B.J."/>
            <person name="Kim J.M."/>
            <person name="Choi D.G."/>
            <person name="Jeon C.O."/>
        </authorList>
    </citation>
    <scope>NUCLEOTIDE SEQUENCE [LARGE SCALE GENOMIC DNA]</scope>
    <source>
        <strain evidence="5 6">G1-22</strain>
    </source>
</reference>
<evidence type="ECO:0000259" key="4">
    <source>
        <dbReference type="Pfam" id="PF01095"/>
    </source>
</evidence>
<feature type="domain" description="Pectinesterase catalytic" evidence="4">
    <location>
        <begin position="46"/>
        <end position="216"/>
    </location>
</feature>
<proteinExistence type="inferred from homology"/>
<dbReference type="InterPro" id="IPR012334">
    <property type="entry name" value="Pectin_lyas_fold"/>
</dbReference>
<dbReference type="Gene3D" id="2.160.20.10">
    <property type="entry name" value="Single-stranded right-handed beta-helix, Pectin lyase-like"/>
    <property type="match status" value="1"/>
</dbReference>
<evidence type="ECO:0000256" key="1">
    <source>
        <dbReference type="ARBA" id="ARBA00008891"/>
    </source>
</evidence>